<feature type="compositionally biased region" description="Basic and acidic residues" evidence="1">
    <location>
        <begin position="356"/>
        <end position="411"/>
    </location>
</feature>
<sequence>MGLAAGMEIEAHDISRLTNWAQSHGLGGSHLEVFSVCSKSRLKKTGSRLTSGSNLYTRVGPGNEFEIGAVSDPGMKPEFKAVVEAEASSKQEEIRTGTEAGVVAKVNNEVGSEAESRVDARVKTEVNIAFKSGPEAELQCEALDKTLTRSNAETWVVSEAQNNNKNTDKAQIIAVASHNPDIVPADLAKKKPLDIDKIEPNHTEKGSRSQKSKSSKSSSRTRPGTATGLRPGVVSPKLNRGLGDLESPGPSESIESTWPRRIMVRKRTVRQGGALHNLPILPPLPSVLSALEKRHPHALLHPRPGHFSEDPLACVMNSTSIVGRCSLKEPSNSESAQVASLVGRASLKEQNLEHWRVCREQKEPRRSRSKEKQGEQSKEKTEREERKCKEEKKDKREERDKKVDKVDEEKQNVAVTEGQLEKLEVVELQKEQSEVEGGEGGTLEEEGGRESWNAVLEMVNTLWDDGWEKGNAGGEAASELSLTELERRARELDSDLEHLDLSKPHRDTKDLYQTLPEPQRDRADMYQTHPGPQRDKAASLTGVVSKSQVSLELSIMASPATDTANQIDWLNQSAGTTFCTSSAKEDSSPDSNLTLESDSSGVFLSLSNQSQEEASSDSDQPVSGSDLGSSTSLEKDGDDGGLKEWGREESAELQWCYPSLLNTSMQDIERCIQKEEADCERTEGDEERMKDGKIRVVSIIKSSINYKDTGGSLHSSMYDPRRQNIPIRKKVTLMGNESYLPLSPSNQPVKHLLDLNQKPIRSSGLDCGDIDPFVQSDSFVYLAVSARPASQGEATAVVEVPTHDKKQDLVQTRSDDTKLHFDSIETHFESSKPGQDAKPPHLDPQKPEEGDFLCTDSFVYLAAPACRLLGPAGTTPYSERESDSESSGSGPVDLSVLGCGSVAGDSDWDSDLSDSDPSRSSRISAAGNKFAGVSRHKQLPTEPGWDLFGETTEPEVLSELFTEQDRNNNGKSRKVTGVTTCIAVTPGIPMTTQPVTRPVKESTTAEQSSTTKKVTWQFKPAQRSRLIGSFQGETQRRRRGTPGPAQQQGPVDIEEVAPVRFQDQGLINNMSVLAHSVTKMAAEPGPLPKRQVSSPKPPAPSSP</sequence>
<dbReference type="EMBL" id="VEVO01000003">
    <property type="protein sequence ID" value="KAF0044786.1"/>
    <property type="molecule type" value="Genomic_DNA"/>
</dbReference>
<feature type="region of interest" description="Disordered" evidence="1">
    <location>
        <begin position="828"/>
        <end position="849"/>
    </location>
</feature>
<feature type="compositionally biased region" description="Polar residues" evidence="1">
    <location>
        <begin position="621"/>
        <end position="632"/>
    </location>
</feature>
<name>A0A6A4TB12_SCOMX</name>
<feature type="region of interest" description="Disordered" evidence="1">
    <location>
        <begin position="1081"/>
        <end position="1103"/>
    </location>
</feature>
<feature type="compositionally biased region" description="Basic and acidic residues" evidence="1">
    <location>
        <begin position="419"/>
        <end position="433"/>
    </location>
</feature>
<feature type="compositionally biased region" description="Acidic residues" evidence="1">
    <location>
        <begin position="434"/>
        <end position="447"/>
    </location>
</feature>
<evidence type="ECO:0000313" key="2">
    <source>
        <dbReference type="EMBL" id="KAF0044786.1"/>
    </source>
</evidence>
<reference evidence="2 3" key="1">
    <citation type="submission" date="2019-06" db="EMBL/GenBank/DDBJ databases">
        <title>Draft genomes of female and male turbot (Scophthalmus maximus).</title>
        <authorList>
            <person name="Xu H."/>
            <person name="Xu X.-W."/>
            <person name="Shao C."/>
            <person name="Chen S."/>
        </authorList>
    </citation>
    <scope>NUCLEOTIDE SEQUENCE [LARGE SCALE GENOMIC DNA]</scope>
    <source>
        <strain evidence="2">Ysfricsl-2016a</strain>
        <tissue evidence="2">Blood</tissue>
    </source>
</reference>
<feature type="region of interest" description="Disordered" evidence="1">
    <location>
        <begin position="874"/>
        <end position="949"/>
    </location>
</feature>
<evidence type="ECO:0000313" key="3">
    <source>
        <dbReference type="Proteomes" id="UP000438429"/>
    </source>
</evidence>
<comment type="caution">
    <text evidence="2">The sequence shown here is derived from an EMBL/GenBank/DDBJ whole genome shotgun (WGS) entry which is preliminary data.</text>
</comment>
<feature type="compositionally biased region" description="Basic and acidic residues" evidence="1">
    <location>
        <begin position="633"/>
        <end position="644"/>
    </location>
</feature>
<feature type="region of interest" description="Disordered" evidence="1">
    <location>
        <begin position="356"/>
        <end position="450"/>
    </location>
</feature>
<feature type="compositionally biased region" description="Polar residues" evidence="1">
    <location>
        <begin position="992"/>
        <end position="1014"/>
    </location>
</feature>
<feature type="compositionally biased region" description="Low complexity" evidence="1">
    <location>
        <begin position="607"/>
        <end position="620"/>
    </location>
</feature>
<dbReference type="AlphaFoldDB" id="A0A6A4TB12"/>
<accession>A0A6A4TB12</accession>
<feature type="compositionally biased region" description="Basic and acidic residues" evidence="1">
    <location>
        <begin position="187"/>
        <end position="207"/>
    </location>
</feature>
<dbReference type="Proteomes" id="UP000438429">
    <property type="component" value="Unassembled WGS sequence"/>
</dbReference>
<evidence type="ECO:0000256" key="1">
    <source>
        <dbReference type="SAM" id="MobiDB-lite"/>
    </source>
</evidence>
<feature type="region of interest" description="Disordered" evidence="1">
    <location>
        <begin position="992"/>
        <end position="1054"/>
    </location>
</feature>
<feature type="compositionally biased region" description="Basic and acidic residues" evidence="1">
    <location>
        <begin position="496"/>
        <end position="510"/>
    </location>
</feature>
<proteinExistence type="predicted"/>
<feature type="region of interest" description="Disordered" evidence="1">
    <location>
        <begin position="496"/>
        <end position="541"/>
    </location>
</feature>
<feature type="compositionally biased region" description="Basic and acidic residues" evidence="1">
    <location>
        <begin position="838"/>
        <end position="849"/>
    </location>
</feature>
<feature type="region of interest" description="Disordered" evidence="1">
    <location>
        <begin position="607"/>
        <end position="644"/>
    </location>
</feature>
<gene>
    <name evidence="2" type="ORF">F2P81_003944</name>
</gene>
<protein>
    <submittedName>
        <fullName evidence="2">Uncharacterized protein</fullName>
    </submittedName>
</protein>
<feature type="region of interest" description="Disordered" evidence="1">
    <location>
        <begin position="185"/>
        <end position="254"/>
    </location>
</feature>
<organism evidence="2 3">
    <name type="scientific">Scophthalmus maximus</name>
    <name type="common">Turbot</name>
    <name type="synonym">Psetta maxima</name>
    <dbReference type="NCBI Taxonomy" id="52904"/>
    <lineage>
        <taxon>Eukaryota</taxon>
        <taxon>Metazoa</taxon>
        <taxon>Chordata</taxon>
        <taxon>Craniata</taxon>
        <taxon>Vertebrata</taxon>
        <taxon>Euteleostomi</taxon>
        <taxon>Actinopterygii</taxon>
        <taxon>Neopterygii</taxon>
        <taxon>Teleostei</taxon>
        <taxon>Neoteleostei</taxon>
        <taxon>Acanthomorphata</taxon>
        <taxon>Carangaria</taxon>
        <taxon>Pleuronectiformes</taxon>
        <taxon>Pleuronectoidei</taxon>
        <taxon>Scophthalmidae</taxon>
        <taxon>Scophthalmus</taxon>
    </lineage>
</organism>